<comment type="subcellular location">
    <subcellularLocation>
        <location evidence="1">Membrane</location>
        <topology evidence="1">Single-pass type I membrane protein</topology>
    </subcellularLocation>
</comment>
<dbReference type="GO" id="GO:0016020">
    <property type="term" value="C:membrane"/>
    <property type="evidence" value="ECO:0007669"/>
    <property type="project" value="UniProtKB-SubCell"/>
</dbReference>
<reference evidence="11" key="1">
    <citation type="journal article" date="2023" name="Mol. Biol. Evol.">
        <title>Third-Generation Sequencing Reveals the Adaptive Role of the Epigenome in Three Deep-Sea Polychaetes.</title>
        <authorList>
            <person name="Perez M."/>
            <person name="Aroh O."/>
            <person name="Sun Y."/>
            <person name="Lan Y."/>
            <person name="Juniper S.K."/>
            <person name="Young C.R."/>
            <person name="Angers B."/>
            <person name="Qian P.Y."/>
        </authorList>
    </citation>
    <scope>NUCLEOTIDE SEQUENCE</scope>
    <source>
        <strain evidence="11">P08H-3</strain>
    </source>
</reference>
<proteinExistence type="inferred from homology"/>
<keyword evidence="4 10" id="KW-0732">Signal</keyword>
<evidence type="ECO:0000256" key="1">
    <source>
        <dbReference type="ARBA" id="ARBA00004479"/>
    </source>
</evidence>
<dbReference type="EMBL" id="JAODUP010000184">
    <property type="protein sequence ID" value="KAK2157825.1"/>
    <property type="molecule type" value="Genomic_DNA"/>
</dbReference>
<comment type="caution">
    <text evidence="11">The sequence shown here is derived from an EMBL/GenBank/DDBJ whole genome shotgun (WGS) entry which is preliminary data.</text>
</comment>
<keyword evidence="7" id="KW-0325">Glycoprotein</keyword>
<evidence type="ECO:0008006" key="13">
    <source>
        <dbReference type="Google" id="ProtNLM"/>
    </source>
</evidence>
<dbReference type="AlphaFoldDB" id="A0AAD9N5S9"/>
<evidence type="ECO:0000256" key="3">
    <source>
        <dbReference type="ARBA" id="ARBA00022692"/>
    </source>
</evidence>
<keyword evidence="3 9" id="KW-0812">Transmembrane</keyword>
<dbReference type="PANTHER" id="PTHR28607">
    <property type="entry name" value="EXPRESSED PROTEIN"/>
    <property type="match status" value="1"/>
</dbReference>
<accession>A0AAD9N5S9</accession>
<name>A0AAD9N5S9_9ANNE</name>
<dbReference type="InterPro" id="IPR009565">
    <property type="entry name" value="FAM174-like"/>
</dbReference>
<evidence type="ECO:0000313" key="11">
    <source>
        <dbReference type="EMBL" id="KAK2157825.1"/>
    </source>
</evidence>
<dbReference type="Proteomes" id="UP001208570">
    <property type="component" value="Unassembled WGS sequence"/>
</dbReference>
<evidence type="ECO:0000256" key="6">
    <source>
        <dbReference type="ARBA" id="ARBA00023136"/>
    </source>
</evidence>
<dbReference type="PANTHER" id="PTHR28607:SF4">
    <property type="entry name" value="TRANSMEMBRANE PROTEIN"/>
    <property type="match status" value="1"/>
</dbReference>
<evidence type="ECO:0000256" key="5">
    <source>
        <dbReference type="ARBA" id="ARBA00022989"/>
    </source>
</evidence>
<evidence type="ECO:0000256" key="2">
    <source>
        <dbReference type="ARBA" id="ARBA00006986"/>
    </source>
</evidence>
<evidence type="ECO:0000256" key="10">
    <source>
        <dbReference type="SAM" id="SignalP"/>
    </source>
</evidence>
<feature type="signal peptide" evidence="10">
    <location>
        <begin position="1"/>
        <end position="22"/>
    </location>
</feature>
<evidence type="ECO:0000313" key="12">
    <source>
        <dbReference type="Proteomes" id="UP001208570"/>
    </source>
</evidence>
<feature type="transmembrane region" description="Helical" evidence="9">
    <location>
        <begin position="125"/>
        <end position="146"/>
    </location>
</feature>
<keyword evidence="6 9" id="KW-0472">Membrane</keyword>
<feature type="region of interest" description="Disordered" evidence="8">
    <location>
        <begin position="25"/>
        <end position="84"/>
    </location>
</feature>
<evidence type="ECO:0000256" key="8">
    <source>
        <dbReference type="SAM" id="MobiDB-lite"/>
    </source>
</evidence>
<protein>
    <recommendedName>
        <fullName evidence="13">Membrane protein FAM174-like</fullName>
    </recommendedName>
</protein>
<keyword evidence="12" id="KW-1185">Reference proteome</keyword>
<evidence type="ECO:0000256" key="4">
    <source>
        <dbReference type="ARBA" id="ARBA00022729"/>
    </source>
</evidence>
<gene>
    <name evidence="11" type="ORF">LSH36_184g10038</name>
</gene>
<keyword evidence="5 9" id="KW-1133">Transmembrane helix</keyword>
<evidence type="ECO:0000256" key="7">
    <source>
        <dbReference type="ARBA" id="ARBA00023180"/>
    </source>
</evidence>
<feature type="chain" id="PRO_5041988654" description="Membrane protein FAM174-like" evidence="10">
    <location>
        <begin position="23"/>
        <end position="194"/>
    </location>
</feature>
<dbReference type="Pfam" id="PF06679">
    <property type="entry name" value="DUF1180"/>
    <property type="match status" value="1"/>
</dbReference>
<comment type="similarity">
    <text evidence="2">Belongs to the FAM174 family.</text>
</comment>
<sequence>MALVMKVVYLIVFLAAMPSGLFDQPPGGDDMAGQDTKNNPASDHLPLSPQGQGFAGGSSADTGNRAPEIEDNGRKPLTGDSDFISKQSSTITNCTSEGNDTTCKEAGGQGVTGYFRRMVSDNKDMLLRTFYVVISITGIIVVYFIIKTVRTRQRQSRTKRYGLLSSRDDRLEMTPLDVDDDEDDMTLFDVNQTK</sequence>
<evidence type="ECO:0000256" key="9">
    <source>
        <dbReference type="SAM" id="Phobius"/>
    </source>
</evidence>
<organism evidence="11 12">
    <name type="scientific">Paralvinella palmiformis</name>
    <dbReference type="NCBI Taxonomy" id="53620"/>
    <lineage>
        <taxon>Eukaryota</taxon>
        <taxon>Metazoa</taxon>
        <taxon>Spiralia</taxon>
        <taxon>Lophotrochozoa</taxon>
        <taxon>Annelida</taxon>
        <taxon>Polychaeta</taxon>
        <taxon>Sedentaria</taxon>
        <taxon>Canalipalpata</taxon>
        <taxon>Terebellida</taxon>
        <taxon>Terebelliformia</taxon>
        <taxon>Alvinellidae</taxon>
        <taxon>Paralvinella</taxon>
    </lineage>
</organism>